<evidence type="ECO:0000313" key="2">
    <source>
        <dbReference type="Proteomes" id="UP000034325"/>
    </source>
</evidence>
<dbReference type="Proteomes" id="UP000034325">
    <property type="component" value="Unassembled WGS sequence"/>
</dbReference>
<proteinExistence type="predicted"/>
<name>A0A0G0MBR3_9BACT</name>
<reference evidence="1 2" key="1">
    <citation type="journal article" date="2015" name="Nature">
        <title>rRNA introns, odd ribosomes, and small enigmatic genomes across a large radiation of phyla.</title>
        <authorList>
            <person name="Brown C.T."/>
            <person name="Hug L.A."/>
            <person name="Thomas B.C."/>
            <person name="Sharon I."/>
            <person name="Castelle C.J."/>
            <person name="Singh A."/>
            <person name="Wilkins M.J."/>
            <person name="Williams K.H."/>
            <person name="Banfield J.F."/>
        </authorList>
    </citation>
    <scope>NUCLEOTIDE SEQUENCE [LARGE SCALE GENOMIC DNA]</scope>
</reference>
<accession>A0A0G0MBR3</accession>
<protein>
    <recommendedName>
        <fullName evidence="3">DUF2795 domain-containing protein</fullName>
    </recommendedName>
</protein>
<dbReference type="EMBL" id="LBWA01000008">
    <property type="protein sequence ID" value="KKQ97805.1"/>
    <property type="molecule type" value="Genomic_DNA"/>
</dbReference>
<organism evidence="1 2">
    <name type="scientific">Candidatus Woesebacteria bacterium GW2011_GWA1_39_12</name>
    <dbReference type="NCBI Taxonomy" id="1618549"/>
    <lineage>
        <taxon>Bacteria</taxon>
        <taxon>Candidatus Woeseibacteriota</taxon>
    </lineage>
</organism>
<evidence type="ECO:0000313" key="1">
    <source>
        <dbReference type="EMBL" id="KKQ97805.1"/>
    </source>
</evidence>
<sequence length="74" mass="8324">MINLKNVKGTVDHLKTHQSYPATKADLLKECDDLSDFSDEDKEWFKAHLGEEPEGGYKSAEEVMSALGLEEPQE</sequence>
<comment type="caution">
    <text evidence="1">The sequence shown here is derived from an EMBL/GenBank/DDBJ whole genome shotgun (WGS) entry which is preliminary data.</text>
</comment>
<dbReference type="AlphaFoldDB" id="A0A0G0MBR3"/>
<gene>
    <name evidence="1" type="ORF">UT23_C0008G0078</name>
</gene>
<evidence type="ECO:0008006" key="3">
    <source>
        <dbReference type="Google" id="ProtNLM"/>
    </source>
</evidence>